<keyword evidence="5 9" id="KW-0798">TonB box</keyword>
<dbReference type="EMBL" id="LQQO01000007">
    <property type="protein sequence ID" value="KZE17116.1"/>
    <property type="molecule type" value="Genomic_DNA"/>
</dbReference>
<dbReference type="Pfam" id="PF00593">
    <property type="entry name" value="TonB_dep_Rec_b-barrel"/>
    <property type="match status" value="1"/>
</dbReference>
<reference evidence="14" key="1">
    <citation type="submission" date="2016-01" db="EMBL/GenBank/DDBJ databases">
        <title>Draft genome of Chromobacterium sp. F49.</title>
        <authorList>
            <person name="Hong K.W."/>
        </authorList>
    </citation>
    <scope>NUCLEOTIDE SEQUENCE [LARGE SCALE GENOMIC DNA]</scope>
    <source>
        <strain evidence="14">CN3</strain>
    </source>
</reference>
<dbReference type="PROSITE" id="PS52016">
    <property type="entry name" value="TONB_DEPENDENT_REC_3"/>
    <property type="match status" value="1"/>
</dbReference>
<comment type="similarity">
    <text evidence="8 9">Belongs to the TonB-dependent receptor family.</text>
</comment>
<dbReference type="PANTHER" id="PTHR47234:SF2">
    <property type="entry name" value="TONB-DEPENDENT RECEPTOR"/>
    <property type="match status" value="1"/>
</dbReference>
<keyword evidence="14" id="KW-1185">Reference proteome</keyword>
<evidence type="ECO:0000256" key="2">
    <source>
        <dbReference type="ARBA" id="ARBA00022448"/>
    </source>
</evidence>
<comment type="caution">
    <text evidence="13">The sequence shown here is derived from an EMBL/GenBank/DDBJ whole genome shotgun (WGS) entry which is preliminary data.</text>
</comment>
<accession>A0ABR5YE71</accession>
<evidence type="ECO:0000256" key="1">
    <source>
        <dbReference type="ARBA" id="ARBA00004571"/>
    </source>
</evidence>
<evidence type="ECO:0000256" key="6">
    <source>
        <dbReference type="ARBA" id="ARBA00023136"/>
    </source>
</evidence>
<dbReference type="InterPro" id="IPR039426">
    <property type="entry name" value="TonB-dep_rcpt-like"/>
</dbReference>
<dbReference type="InterPro" id="IPR000531">
    <property type="entry name" value="Beta-barrel_TonB"/>
</dbReference>
<dbReference type="Gene3D" id="2.40.170.20">
    <property type="entry name" value="TonB-dependent receptor, beta-barrel domain"/>
    <property type="match status" value="1"/>
</dbReference>
<gene>
    <name evidence="13" type="ORF">AVT10_11705</name>
</gene>
<feature type="chain" id="PRO_5046225117" description="TonB-dependent receptor" evidence="10">
    <location>
        <begin position="25"/>
        <end position="979"/>
    </location>
</feature>
<keyword evidence="2 8" id="KW-0813">Transport</keyword>
<dbReference type="InterPro" id="IPR012910">
    <property type="entry name" value="Plug_dom"/>
</dbReference>
<evidence type="ECO:0000256" key="9">
    <source>
        <dbReference type="RuleBase" id="RU003357"/>
    </source>
</evidence>
<evidence type="ECO:0000313" key="13">
    <source>
        <dbReference type="EMBL" id="KZE17116.1"/>
    </source>
</evidence>
<sequence length="979" mass="104315">MKMNARSALLASTLLFGVASPAMAQVAQGPVDSSTDDTAQEITVTGSRIARPDLDAPSPVTTVTAEQFNLTGTVTVETLLNELPQLIPGNTRVSNNQGGESFSTLDLRGLGPQRTLILIDGERVPASSATGVVDIGTIPTGLIERVDVVTGGASAVYGSDAIAGVVNFVLKDRYEGAELSAQYGINEQGDGATFNVQGVLGGNFNDGRGNLTLSGSYYTREAIGQGDRRITTPASVLIYNDAGTEAEGDDRIRVGRPLELISAANNDYLYASGGSGTPPWGQVSNNAANPFRNLATLLPGTFAAANTDCNPATAGVAVNGGTLSFNSNGQLSPYFGSGLCAYADRASGSSRFNFNPLNLLQTPYERLILTSTARYEITDNIQLKVLANYVDTSQTVNLAPTPATGISVPYNSPLLPADLRIALASRPNPTAPFTYARRFSETGPRVGIYDSTTFTIRSTLSGKLSEDWNWDATVSYGKVDALATSLGNINRTAVAQGLNGCPTGSLPGCVPVNIFGANTLTPAMLSFVRIDTKESREFEQVRAAANVSGSLFKLPYGDVQIALGGEVRTDRGAVTVDDAQRTGNIYGFNAVQSQGGSINVKEGYGEIRVPLLAEIPFFHDLSVEAGARYSDYSTIGSLFNWKAGAQWAPINWMRFRGIYNKAARAPSIIELFQNGDQGFPSYVDPCNAGASRTAQALAICSAQTPAFAAAGGYNGFLQNNSQVEAFAFGNPNISEEKAETYTLGAVLTPKIGFGTLSLTVDYYNIKIENLITTLGAGFFINQCYVQNVSTACDRIRRNAGTGQIDAINTATGNQGTRRTNGIDAAANLILPLDQFGFNGKLRFQEVFTWTNSYKLDDTEFAGKSSGGNGGAIPAYKSTLTVGYDLDRTSIQGRWNFVSRVEEDFGLPVNPVTPTLSYYDLTVRQGVGEKFDFTFIVNNLLNAKAKRTPNGYFDQGGVDTTWYGPIIFGRSYTVQARARF</sequence>
<dbReference type="PANTHER" id="PTHR47234">
    <property type="match status" value="1"/>
</dbReference>
<keyword evidence="3 8" id="KW-1134">Transmembrane beta strand</keyword>
<dbReference type="Proteomes" id="UP000076609">
    <property type="component" value="Unassembled WGS sequence"/>
</dbReference>
<evidence type="ECO:0008006" key="15">
    <source>
        <dbReference type="Google" id="ProtNLM"/>
    </source>
</evidence>
<feature type="domain" description="TonB-dependent receptor plug" evidence="12">
    <location>
        <begin position="54"/>
        <end position="165"/>
    </location>
</feature>
<name>A0ABR5YE71_9SPHN</name>
<evidence type="ECO:0000256" key="3">
    <source>
        <dbReference type="ARBA" id="ARBA00022452"/>
    </source>
</evidence>
<protein>
    <recommendedName>
        <fullName evidence="15">TonB-dependent receptor</fullName>
    </recommendedName>
</protein>
<keyword evidence="6 8" id="KW-0472">Membrane</keyword>
<dbReference type="Pfam" id="PF07715">
    <property type="entry name" value="Plug"/>
    <property type="match status" value="1"/>
</dbReference>
<evidence type="ECO:0000313" key="14">
    <source>
        <dbReference type="Proteomes" id="UP000076609"/>
    </source>
</evidence>
<evidence type="ECO:0000256" key="5">
    <source>
        <dbReference type="ARBA" id="ARBA00023077"/>
    </source>
</evidence>
<dbReference type="RefSeq" id="WP_066689274.1">
    <property type="nucleotide sequence ID" value="NZ_LQQO01000007.1"/>
</dbReference>
<proteinExistence type="inferred from homology"/>
<comment type="subcellular location">
    <subcellularLocation>
        <location evidence="1 8">Cell outer membrane</location>
        <topology evidence="1 8">Multi-pass membrane protein</topology>
    </subcellularLocation>
</comment>
<feature type="signal peptide" evidence="10">
    <location>
        <begin position="1"/>
        <end position="24"/>
    </location>
</feature>
<dbReference type="Gene3D" id="2.170.130.10">
    <property type="entry name" value="TonB-dependent receptor, plug domain"/>
    <property type="match status" value="1"/>
</dbReference>
<keyword evidence="7 8" id="KW-0998">Cell outer membrane</keyword>
<keyword evidence="4 8" id="KW-0812">Transmembrane</keyword>
<evidence type="ECO:0000256" key="10">
    <source>
        <dbReference type="SAM" id="SignalP"/>
    </source>
</evidence>
<evidence type="ECO:0000256" key="7">
    <source>
        <dbReference type="ARBA" id="ARBA00023237"/>
    </source>
</evidence>
<organism evidence="13 14">
    <name type="scientific">Sphingomonas hankookensis</name>
    <dbReference type="NCBI Taxonomy" id="563996"/>
    <lineage>
        <taxon>Bacteria</taxon>
        <taxon>Pseudomonadati</taxon>
        <taxon>Pseudomonadota</taxon>
        <taxon>Alphaproteobacteria</taxon>
        <taxon>Sphingomonadales</taxon>
        <taxon>Sphingomonadaceae</taxon>
        <taxon>Sphingomonas</taxon>
    </lineage>
</organism>
<dbReference type="SUPFAM" id="SSF56935">
    <property type="entry name" value="Porins"/>
    <property type="match status" value="1"/>
</dbReference>
<evidence type="ECO:0000256" key="4">
    <source>
        <dbReference type="ARBA" id="ARBA00022692"/>
    </source>
</evidence>
<dbReference type="InterPro" id="IPR036942">
    <property type="entry name" value="Beta-barrel_TonB_sf"/>
</dbReference>
<evidence type="ECO:0000256" key="8">
    <source>
        <dbReference type="PROSITE-ProRule" id="PRU01360"/>
    </source>
</evidence>
<feature type="domain" description="TonB-dependent receptor-like beta-barrel" evidence="11">
    <location>
        <begin position="412"/>
        <end position="939"/>
    </location>
</feature>
<evidence type="ECO:0000259" key="11">
    <source>
        <dbReference type="Pfam" id="PF00593"/>
    </source>
</evidence>
<keyword evidence="10" id="KW-0732">Signal</keyword>
<evidence type="ECO:0000259" key="12">
    <source>
        <dbReference type="Pfam" id="PF07715"/>
    </source>
</evidence>
<dbReference type="InterPro" id="IPR037066">
    <property type="entry name" value="Plug_dom_sf"/>
</dbReference>